<keyword evidence="2" id="KW-1185">Reference proteome</keyword>
<dbReference type="EMBL" id="CP022572">
    <property type="protein sequence ID" value="AZU62075.1"/>
    <property type="molecule type" value="Genomic_DNA"/>
</dbReference>
<dbReference type="Pfam" id="PF10676">
    <property type="entry name" value="gerPA"/>
    <property type="match status" value="1"/>
</dbReference>
<organism evidence="1 2">
    <name type="scientific">Neobacillus mesonae</name>
    <dbReference type="NCBI Taxonomy" id="1193713"/>
    <lineage>
        <taxon>Bacteria</taxon>
        <taxon>Bacillati</taxon>
        <taxon>Bacillota</taxon>
        <taxon>Bacilli</taxon>
        <taxon>Bacillales</taxon>
        <taxon>Bacillaceae</taxon>
        <taxon>Neobacillus</taxon>
    </lineage>
</organism>
<name>A0A3T0HY84_9BACI</name>
<reference evidence="1 2" key="1">
    <citation type="submission" date="2017-07" db="EMBL/GenBank/DDBJ databases">
        <title>The complete genome sequence of Bacillus mesonae strain H20-5, an efficient strain improving plant abiotic stress resistance.</title>
        <authorList>
            <person name="Kim S.Y."/>
            <person name="Song H."/>
            <person name="Sang M.K."/>
            <person name="Weon H.-Y."/>
            <person name="Song J."/>
        </authorList>
    </citation>
    <scope>NUCLEOTIDE SEQUENCE [LARGE SCALE GENOMIC DNA]</scope>
    <source>
        <strain evidence="1 2">H20-5</strain>
    </source>
</reference>
<dbReference type="AlphaFoldDB" id="A0A3T0HY84"/>
<dbReference type="InterPro" id="IPR019618">
    <property type="entry name" value="Spore_germination_GerPA"/>
</dbReference>
<protein>
    <recommendedName>
        <fullName evidence="3">Spore germination protein</fullName>
    </recommendedName>
</protein>
<gene>
    <name evidence="1" type="ORF">CHR53_12725</name>
</gene>
<dbReference type="Proteomes" id="UP000282892">
    <property type="component" value="Chromosome"/>
</dbReference>
<dbReference type="KEGG" id="nmk:CHR53_12725"/>
<proteinExistence type="predicted"/>
<dbReference type="RefSeq" id="WP_066398364.1">
    <property type="nucleotide sequence ID" value="NZ_CP022572.1"/>
</dbReference>
<sequence>MARTPFGVNIGTISGGIVNFDGAVAIAPIEVSKSVSGSGGGNSGLIIVTTNGTSTTIKKP</sequence>
<dbReference type="OrthoDB" id="2943033at2"/>
<evidence type="ECO:0000313" key="2">
    <source>
        <dbReference type="Proteomes" id="UP000282892"/>
    </source>
</evidence>
<evidence type="ECO:0008006" key="3">
    <source>
        <dbReference type="Google" id="ProtNLM"/>
    </source>
</evidence>
<accession>A0A3T0HY84</accession>
<evidence type="ECO:0000313" key="1">
    <source>
        <dbReference type="EMBL" id="AZU62075.1"/>
    </source>
</evidence>